<organism evidence="4 5">
    <name type="scientific">Acinetobacter rudis</name>
    <dbReference type="NCBI Taxonomy" id="632955"/>
    <lineage>
        <taxon>Bacteria</taxon>
        <taxon>Pseudomonadati</taxon>
        <taxon>Pseudomonadota</taxon>
        <taxon>Gammaproteobacteria</taxon>
        <taxon>Moraxellales</taxon>
        <taxon>Moraxellaceae</taxon>
        <taxon>Acinetobacter</taxon>
    </lineage>
</organism>
<evidence type="ECO:0000259" key="3">
    <source>
        <dbReference type="PROSITE" id="PS51186"/>
    </source>
</evidence>
<dbReference type="Proteomes" id="UP001243844">
    <property type="component" value="Unassembled WGS sequence"/>
</dbReference>
<dbReference type="InterPro" id="IPR051635">
    <property type="entry name" value="SNAT-like"/>
</dbReference>
<dbReference type="CDD" id="cd04301">
    <property type="entry name" value="NAT_SF"/>
    <property type="match status" value="1"/>
</dbReference>
<gene>
    <name evidence="4" type="ORF">RFH47_07700</name>
</gene>
<dbReference type="EMBL" id="JAVIDL010000011">
    <property type="protein sequence ID" value="MDQ8935609.1"/>
    <property type="molecule type" value="Genomic_DNA"/>
</dbReference>
<dbReference type="PANTHER" id="PTHR10908">
    <property type="entry name" value="SEROTONIN N-ACETYLTRANSFERASE"/>
    <property type="match status" value="1"/>
</dbReference>
<protein>
    <submittedName>
        <fullName evidence="4">GNAT family N-acetyltransferase</fullName>
    </submittedName>
</protein>
<dbReference type="InterPro" id="IPR016181">
    <property type="entry name" value="Acyl_CoA_acyltransferase"/>
</dbReference>
<dbReference type="SUPFAM" id="SSF55729">
    <property type="entry name" value="Acyl-CoA N-acyltransferases (Nat)"/>
    <property type="match status" value="1"/>
</dbReference>
<reference evidence="4" key="1">
    <citation type="submission" date="2023-08" db="EMBL/GenBank/DDBJ databases">
        <title>Emergence of clinically-relevant ST2 carbapenem-resistant Acinetobacter baumannii strains in hospital sewages in Zhejiang, East of China.</title>
        <authorList>
            <person name="Kaichao C."/>
            <person name="Zhang R."/>
        </authorList>
    </citation>
    <scope>NUCLEOTIDE SEQUENCE</scope>
    <source>
        <strain evidence="4">M-RB-37</strain>
    </source>
</reference>
<proteinExistence type="predicted"/>
<evidence type="ECO:0000256" key="1">
    <source>
        <dbReference type="ARBA" id="ARBA00022679"/>
    </source>
</evidence>
<keyword evidence="1" id="KW-0808">Transferase</keyword>
<dbReference type="GO" id="GO:0008080">
    <property type="term" value="F:N-acetyltransferase activity"/>
    <property type="evidence" value="ECO:0007669"/>
    <property type="project" value="UniProtKB-ARBA"/>
</dbReference>
<evidence type="ECO:0000313" key="5">
    <source>
        <dbReference type="Proteomes" id="UP001243844"/>
    </source>
</evidence>
<feature type="domain" description="N-acetyltransferase" evidence="3">
    <location>
        <begin position="3"/>
        <end position="161"/>
    </location>
</feature>
<dbReference type="RefSeq" id="WP_308975524.1">
    <property type="nucleotide sequence ID" value="NZ_JAVIDL010000011.1"/>
</dbReference>
<evidence type="ECO:0000313" key="4">
    <source>
        <dbReference type="EMBL" id="MDQ8935609.1"/>
    </source>
</evidence>
<keyword evidence="2" id="KW-0012">Acyltransferase</keyword>
<dbReference type="AlphaFoldDB" id="A0AAW8J8W9"/>
<dbReference type="InterPro" id="IPR000182">
    <property type="entry name" value="GNAT_dom"/>
</dbReference>
<name>A0AAW8J8W9_9GAMM</name>
<dbReference type="PANTHER" id="PTHR10908:SF0">
    <property type="entry name" value="SEROTONIN N-ACETYLTRANSFERASE"/>
    <property type="match status" value="1"/>
</dbReference>
<accession>A0AAW8J8W9</accession>
<dbReference type="Pfam" id="PF00583">
    <property type="entry name" value="Acetyltransf_1"/>
    <property type="match status" value="1"/>
</dbReference>
<dbReference type="Gene3D" id="3.40.630.30">
    <property type="match status" value="1"/>
</dbReference>
<dbReference type="PROSITE" id="PS51186">
    <property type="entry name" value="GNAT"/>
    <property type="match status" value="1"/>
</dbReference>
<evidence type="ECO:0000256" key="2">
    <source>
        <dbReference type="ARBA" id="ARBA00023315"/>
    </source>
</evidence>
<comment type="caution">
    <text evidence="4">The sequence shown here is derived from an EMBL/GenBank/DDBJ whole genome shotgun (WGS) entry which is preliminary data.</text>
</comment>
<sequence length="164" mass="18690">MKTLIRQVKLNDVDRCFEIESAAYPADEAATLEKIRIRAEQYPEGFIVLELEQNIIGFINSGCADQVVMSDENFKALVGHSSDASNIVIMSVVIDPHFQGLGYSSQLIKAFIQVTKDLHKKEIHLMCKDQYLTLYEKFGFKYSKISESSHGGEKWHEMFLVHSE</sequence>